<dbReference type="EMBL" id="MW043865">
    <property type="protein sequence ID" value="QPI17692.1"/>
    <property type="molecule type" value="Genomic_DNA"/>
</dbReference>
<dbReference type="InterPro" id="IPR004211">
    <property type="entry name" value="Endonuclease_7"/>
</dbReference>
<keyword evidence="2" id="KW-1185">Reference proteome</keyword>
<keyword evidence="1" id="KW-0540">Nuclease</keyword>
<name>A0A8E4W6S3_9CAUD</name>
<accession>A0A8E4W6S3</accession>
<gene>
    <name evidence="1" type="ORF">vBAmePR8F_gp32</name>
</gene>
<evidence type="ECO:0000313" key="1">
    <source>
        <dbReference type="EMBL" id="QPI17692.1"/>
    </source>
</evidence>
<dbReference type="GO" id="GO:0004519">
    <property type="term" value="F:endonuclease activity"/>
    <property type="evidence" value="ECO:0007669"/>
    <property type="project" value="UniProtKB-KW"/>
</dbReference>
<evidence type="ECO:0000313" key="2">
    <source>
        <dbReference type="Proteomes" id="UP000683418"/>
    </source>
</evidence>
<proteinExistence type="predicted"/>
<keyword evidence="1" id="KW-0255">Endonuclease</keyword>
<sequence length="128" mass="14517">MARQLKPSEVASVLSQIVKRQKNRCAVCDKPFTPRDRAVLDHCHDTGFIRGALHNSCNGAEGRVKTKARLGHKGVSAYEYLIGLGKYLEFHSKPQFPLIHPTHMTEDAKREMRNAKARRLRALKKAKK</sequence>
<protein>
    <submittedName>
        <fullName evidence="1">Putative recombination endonuclease VII</fullName>
    </submittedName>
</protein>
<dbReference type="Pfam" id="PF02945">
    <property type="entry name" value="Endonuclease_7"/>
    <property type="match status" value="1"/>
</dbReference>
<keyword evidence="1" id="KW-0378">Hydrolase</keyword>
<reference evidence="1 2" key="1">
    <citation type="submission" date="2020-09" db="EMBL/GenBank/DDBJ databases">
        <authorList>
            <person name="Feng X."/>
            <person name="Yan W."/>
            <person name="Jiao N."/>
            <person name="Zhang R."/>
        </authorList>
    </citation>
    <scope>NUCLEOTIDE SEQUENCE [LARGE SCALE GENOMIC DNA]</scope>
</reference>
<dbReference type="Proteomes" id="UP000683418">
    <property type="component" value="Segment"/>
</dbReference>
<organism evidence="1 2">
    <name type="scientific">Alteromonas phage vB_AmeP_R8W</name>
    <dbReference type="NCBI Taxonomy" id="2774152"/>
    <lineage>
        <taxon>Viruses</taxon>
        <taxon>Duplodnaviria</taxon>
        <taxon>Heunggongvirae</taxon>
        <taxon>Uroviricota</taxon>
        <taxon>Caudoviricetes</taxon>
        <taxon>Autographivirales</taxon>
        <taxon>Foturvirus</taxon>
        <taxon>Foturvirus R8W</taxon>
    </lineage>
</organism>